<protein>
    <recommendedName>
        <fullName evidence="2 7">Glutamate racemase</fullName>
        <ecNumber evidence="2 7">5.1.1.3</ecNumber>
    </recommendedName>
</protein>
<keyword evidence="6 7" id="KW-0961">Cell wall biogenesis/degradation</keyword>
<evidence type="ECO:0000256" key="6">
    <source>
        <dbReference type="ARBA" id="ARBA00023316"/>
    </source>
</evidence>
<comment type="catalytic activity">
    <reaction evidence="1 7">
        <text>L-glutamate = D-glutamate</text>
        <dbReference type="Rhea" id="RHEA:12813"/>
        <dbReference type="ChEBI" id="CHEBI:29985"/>
        <dbReference type="ChEBI" id="CHEBI:29986"/>
        <dbReference type="EC" id="5.1.1.3"/>
    </reaction>
</comment>
<keyword evidence="9" id="KW-1185">Reference proteome</keyword>
<feature type="binding site" evidence="7">
    <location>
        <begin position="190"/>
        <end position="191"/>
    </location>
    <ligand>
        <name>substrate</name>
    </ligand>
</feature>
<dbReference type="InterPro" id="IPR018187">
    <property type="entry name" value="Asp/Glu_racemase_AS_1"/>
</dbReference>
<dbReference type="GO" id="GO:0009252">
    <property type="term" value="P:peptidoglycan biosynthetic process"/>
    <property type="evidence" value="ECO:0007669"/>
    <property type="project" value="UniProtKB-UniRule"/>
</dbReference>
<dbReference type="InterPro" id="IPR004391">
    <property type="entry name" value="Glu_race"/>
</dbReference>
<accession>A0A0P6WY00</accession>
<evidence type="ECO:0000313" key="9">
    <source>
        <dbReference type="Proteomes" id="UP000050417"/>
    </source>
</evidence>
<feature type="active site" description="Proton donor/acceptor" evidence="7">
    <location>
        <position position="189"/>
    </location>
</feature>
<dbReference type="STRING" id="1134406.ADN00_14540"/>
<organism evidence="8 9">
    <name type="scientific">Ornatilinea apprima</name>
    <dbReference type="NCBI Taxonomy" id="1134406"/>
    <lineage>
        <taxon>Bacteria</taxon>
        <taxon>Bacillati</taxon>
        <taxon>Chloroflexota</taxon>
        <taxon>Anaerolineae</taxon>
        <taxon>Anaerolineales</taxon>
        <taxon>Anaerolineaceae</taxon>
        <taxon>Ornatilinea</taxon>
    </lineage>
</organism>
<dbReference type="GO" id="GO:0008360">
    <property type="term" value="P:regulation of cell shape"/>
    <property type="evidence" value="ECO:0007669"/>
    <property type="project" value="UniProtKB-KW"/>
</dbReference>
<comment type="caution">
    <text evidence="8">The sequence shown here is derived from an EMBL/GenBank/DDBJ whole genome shotgun (WGS) entry which is preliminary data.</text>
</comment>
<dbReference type="PROSITE" id="PS00923">
    <property type="entry name" value="ASP_GLU_RACEMASE_1"/>
    <property type="match status" value="1"/>
</dbReference>
<feature type="active site" description="Proton donor/acceptor" evidence="7">
    <location>
        <position position="78"/>
    </location>
</feature>
<evidence type="ECO:0000256" key="3">
    <source>
        <dbReference type="ARBA" id="ARBA00022960"/>
    </source>
</evidence>
<dbReference type="SUPFAM" id="SSF53681">
    <property type="entry name" value="Aspartate/glutamate racemase"/>
    <property type="match status" value="2"/>
</dbReference>
<dbReference type="Proteomes" id="UP000050417">
    <property type="component" value="Unassembled WGS sequence"/>
</dbReference>
<dbReference type="PROSITE" id="PS00924">
    <property type="entry name" value="ASP_GLU_RACEMASE_2"/>
    <property type="match status" value="1"/>
</dbReference>
<dbReference type="InterPro" id="IPR033134">
    <property type="entry name" value="Asp/Glu_racemase_AS_2"/>
</dbReference>
<evidence type="ECO:0000256" key="5">
    <source>
        <dbReference type="ARBA" id="ARBA00023235"/>
    </source>
</evidence>
<comment type="pathway">
    <text evidence="7">Cell wall biogenesis; peptidoglycan biosynthesis.</text>
</comment>
<evidence type="ECO:0000256" key="2">
    <source>
        <dbReference type="ARBA" id="ARBA00013090"/>
    </source>
</evidence>
<gene>
    <name evidence="7" type="primary">murI</name>
    <name evidence="8" type="ORF">ADN00_14540</name>
</gene>
<comment type="function">
    <text evidence="7">Provides the (R)-glutamate required for cell wall biosynthesis.</text>
</comment>
<dbReference type="HAMAP" id="MF_00258">
    <property type="entry name" value="Glu_racemase"/>
    <property type="match status" value="1"/>
</dbReference>
<reference evidence="8 9" key="1">
    <citation type="submission" date="2015-07" db="EMBL/GenBank/DDBJ databases">
        <title>Genome sequence of Ornatilinea apprima DSM 23815.</title>
        <authorList>
            <person name="Hemp J."/>
            <person name="Ward L.M."/>
            <person name="Pace L.A."/>
            <person name="Fischer W.W."/>
        </authorList>
    </citation>
    <scope>NUCLEOTIDE SEQUENCE [LARGE SCALE GENOMIC DNA]</scope>
    <source>
        <strain evidence="8 9">P3M-1</strain>
    </source>
</reference>
<evidence type="ECO:0000256" key="4">
    <source>
        <dbReference type="ARBA" id="ARBA00022984"/>
    </source>
</evidence>
<keyword evidence="5 7" id="KW-0413">Isomerase</keyword>
<dbReference type="AlphaFoldDB" id="A0A0P6WY00"/>
<dbReference type="Gene3D" id="3.40.50.1860">
    <property type="match status" value="2"/>
</dbReference>
<dbReference type="InterPro" id="IPR015942">
    <property type="entry name" value="Asp/Glu/hydantoin_racemase"/>
</dbReference>
<dbReference type="PANTHER" id="PTHR21198:SF2">
    <property type="entry name" value="GLUTAMATE RACEMASE"/>
    <property type="match status" value="1"/>
</dbReference>
<dbReference type="GO" id="GO:0071555">
    <property type="term" value="P:cell wall organization"/>
    <property type="evidence" value="ECO:0007669"/>
    <property type="project" value="UniProtKB-KW"/>
</dbReference>
<dbReference type="InterPro" id="IPR001920">
    <property type="entry name" value="Asp/Glu_race"/>
</dbReference>
<keyword evidence="4 7" id="KW-0573">Peptidoglycan synthesis</keyword>
<name>A0A0P6WY00_9CHLR</name>
<evidence type="ECO:0000256" key="1">
    <source>
        <dbReference type="ARBA" id="ARBA00001602"/>
    </source>
</evidence>
<feature type="binding site" evidence="7">
    <location>
        <begin position="79"/>
        <end position="80"/>
    </location>
    <ligand>
        <name>substrate</name>
    </ligand>
</feature>
<dbReference type="FunFam" id="3.40.50.1860:FF:000001">
    <property type="entry name" value="Glutamate racemase"/>
    <property type="match status" value="1"/>
</dbReference>
<evidence type="ECO:0000256" key="7">
    <source>
        <dbReference type="HAMAP-Rule" id="MF_00258"/>
    </source>
</evidence>
<dbReference type="EMBL" id="LGCL01000035">
    <property type="protein sequence ID" value="KPL73559.1"/>
    <property type="molecule type" value="Genomic_DNA"/>
</dbReference>
<dbReference type="EC" id="5.1.1.3" evidence="2 7"/>
<proteinExistence type="inferred from homology"/>
<feature type="binding site" evidence="7">
    <location>
        <begin position="15"/>
        <end position="16"/>
    </location>
    <ligand>
        <name>substrate</name>
    </ligand>
</feature>
<keyword evidence="3 7" id="KW-0133">Cell shape</keyword>
<dbReference type="PANTHER" id="PTHR21198">
    <property type="entry name" value="GLUTAMATE RACEMASE"/>
    <property type="match status" value="1"/>
</dbReference>
<evidence type="ECO:0000313" key="8">
    <source>
        <dbReference type="EMBL" id="KPL73559.1"/>
    </source>
</evidence>
<comment type="similarity">
    <text evidence="7">Belongs to the aspartate/glutamate racemases family.</text>
</comment>
<dbReference type="NCBIfam" id="TIGR00067">
    <property type="entry name" value="glut_race"/>
    <property type="match status" value="1"/>
</dbReference>
<feature type="binding site" evidence="7">
    <location>
        <begin position="47"/>
        <end position="48"/>
    </location>
    <ligand>
        <name>substrate</name>
    </ligand>
</feature>
<dbReference type="GO" id="GO:0008881">
    <property type="term" value="F:glutamate racemase activity"/>
    <property type="evidence" value="ECO:0007669"/>
    <property type="project" value="UniProtKB-UniRule"/>
</dbReference>
<dbReference type="Pfam" id="PF01177">
    <property type="entry name" value="Asp_Glu_race"/>
    <property type="match status" value="1"/>
</dbReference>
<dbReference type="UniPathway" id="UPA00219"/>
<sequence length="277" mass="29832">MSVEKETSLAVGVFDSGVGGLSVLRELQAQLPNQEMIYFADQAHVPYGPRPLDEVRDFSEEITRFLIEQGARLVVVACNTASAAALHFLRQRFAGVPFVGMEPAVKPAAEQTRSGLVGVLATPATFQGELYASVVERFARGVRVLQDTCPGLVEEIEAGNLNGEKTRQILERALRPMLEQGVDTIVLGCTHYPFVIPLIETITGPAVRVINPAPAVARQAGRLLAERGWLNTAQGGTRYFTSGEASLLAGQVRGMLGQPGAVDARKAVWAGKRLRVD</sequence>
<dbReference type="PATRIC" id="fig|1134406.4.peg.2074"/>